<name>X1PQC6_9ZZZZ</name>
<sequence length="74" mass="8445">MPPKVTEALFVAIATDTGWFQFTNTDGRVHRSCADLIDAGANPTRIYHDLYQNFSHQRFKLMASMLDTLELHFA</sequence>
<organism evidence="1">
    <name type="scientific">marine sediment metagenome</name>
    <dbReference type="NCBI Taxonomy" id="412755"/>
    <lineage>
        <taxon>unclassified sequences</taxon>
        <taxon>metagenomes</taxon>
        <taxon>ecological metagenomes</taxon>
    </lineage>
</organism>
<reference evidence="1" key="1">
    <citation type="journal article" date="2014" name="Front. Microbiol.">
        <title>High frequency of phylogenetically diverse reductive dehalogenase-homologous genes in deep subseafloor sedimentary metagenomes.</title>
        <authorList>
            <person name="Kawai M."/>
            <person name="Futagami T."/>
            <person name="Toyoda A."/>
            <person name="Takaki Y."/>
            <person name="Nishi S."/>
            <person name="Hori S."/>
            <person name="Arai W."/>
            <person name="Tsubouchi T."/>
            <person name="Morono Y."/>
            <person name="Uchiyama I."/>
            <person name="Ito T."/>
            <person name="Fujiyama A."/>
            <person name="Inagaki F."/>
            <person name="Takami H."/>
        </authorList>
    </citation>
    <scope>NUCLEOTIDE SEQUENCE</scope>
    <source>
        <strain evidence="1">Expedition CK06-06</strain>
    </source>
</reference>
<comment type="caution">
    <text evidence="1">The sequence shown here is derived from an EMBL/GenBank/DDBJ whole genome shotgun (WGS) entry which is preliminary data.</text>
</comment>
<gene>
    <name evidence="1" type="ORF">S06H3_57253</name>
</gene>
<proteinExistence type="predicted"/>
<accession>X1PQC6</accession>
<dbReference type="InterPro" id="IPR038763">
    <property type="entry name" value="DHH_sf"/>
</dbReference>
<dbReference type="Gene3D" id="3.90.1640.10">
    <property type="entry name" value="inorganic pyrophosphatase (n-terminal core)"/>
    <property type="match status" value="1"/>
</dbReference>
<dbReference type="AlphaFoldDB" id="X1PQC6"/>
<dbReference type="EMBL" id="BARV01036930">
    <property type="protein sequence ID" value="GAI58033.1"/>
    <property type="molecule type" value="Genomic_DNA"/>
</dbReference>
<evidence type="ECO:0000313" key="1">
    <source>
        <dbReference type="EMBL" id="GAI58033.1"/>
    </source>
</evidence>
<feature type="non-terminal residue" evidence="1">
    <location>
        <position position="74"/>
    </location>
</feature>
<protein>
    <submittedName>
        <fullName evidence="1">Uncharacterized protein</fullName>
    </submittedName>
</protein>
<dbReference type="SUPFAM" id="SSF64182">
    <property type="entry name" value="DHH phosphoesterases"/>
    <property type="match status" value="1"/>
</dbReference>